<dbReference type="Proteomes" id="UP000001595">
    <property type="component" value="Chromosome 9"/>
</dbReference>
<dbReference type="HOGENOM" id="CLU_130468_0_0_1"/>
<dbReference type="InterPro" id="IPR002345">
    <property type="entry name" value="Lipocalin"/>
</dbReference>
<reference evidence="4 5" key="1">
    <citation type="submission" date="2008-02" db="EMBL/GenBank/DDBJ databases">
        <title>A 6x draft sequence assembly of the Pongo pygmaeus abelii genome.</title>
        <authorList>
            <person name="Wilson R.K."/>
            <person name="Mardis E."/>
        </authorList>
    </citation>
    <scope>NUCLEOTIDE SEQUENCE [LARGE SCALE GENOMIC DNA]</scope>
</reference>
<name>H2PTZ7_PONAB</name>
<keyword evidence="2" id="KW-0732">Signal</keyword>
<reference evidence="3" key="2">
    <citation type="submission" date="2017-12" db="EMBL/GenBank/DDBJ databases">
        <title>High-resolution comparative analysis of great ape genomes.</title>
        <authorList>
            <person name="Pollen A."/>
            <person name="Hastie A."/>
            <person name="Hormozdiari F."/>
            <person name="Dougherty M."/>
            <person name="Liu R."/>
            <person name="Chaisson M."/>
            <person name="Hoppe E."/>
            <person name="Hill C."/>
            <person name="Pang A."/>
            <person name="Hillier L."/>
            <person name="Baker C."/>
            <person name="Armstrong J."/>
            <person name="Shendure J."/>
            <person name="Paten B."/>
            <person name="Wilson R."/>
            <person name="Chao H."/>
            <person name="Schneider V."/>
            <person name="Ventura M."/>
            <person name="Kronenberg Z."/>
            <person name="Murali S."/>
            <person name="Gordon D."/>
            <person name="Cantsilieris S."/>
            <person name="Munson K."/>
            <person name="Nelson B."/>
            <person name="Raja A."/>
            <person name="Underwood J."/>
            <person name="Diekhans M."/>
            <person name="Fiddes I."/>
            <person name="Haussler D."/>
            <person name="Eichler E."/>
        </authorList>
    </citation>
    <scope>NUCLEOTIDE SEQUENCE [LARGE SCALE GENOMIC DNA]</scope>
    <source>
        <strain evidence="3">Susie</strain>
    </source>
</reference>
<sequence>MRQGLLVLLLVLVLVLAAGSQVQKWYPRESHALNWNKFSGFWYILATATDAQGFLPARDKRKLGASVVKVNKVGQLRVLLAFSRGQGCGLAQPRHSGTSGRLWASLSVKGVKAFHVLSTDYSYGLVYLRLGRAAQNYKNLLLFHRENVSSFQSLKEFMDACDILGLSKAAVILPKDASCAHTILP</sequence>
<dbReference type="InterPro" id="IPR012674">
    <property type="entry name" value="Calycin"/>
</dbReference>
<evidence type="ECO:0000256" key="1">
    <source>
        <dbReference type="ARBA" id="ARBA00006889"/>
    </source>
</evidence>
<dbReference type="STRING" id="9601.ENSPPYP00000022181"/>
<protein>
    <submittedName>
        <fullName evidence="3">LCN10 isoform 6</fullName>
    </submittedName>
    <submittedName>
        <fullName evidence="4">Lipocalin 10</fullName>
    </submittedName>
</protein>
<evidence type="ECO:0000313" key="5">
    <source>
        <dbReference type="Proteomes" id="UP000001595"/>
    </source>
</evidence>
<gene>
    <name evidence="4" type="primary">LCN10</name>
    <name evidence="3" type="ORF">CR201_G0049805</name>
</gene>
<dbReference type="Gene3D" id="2.40.128.20">
    <property type="match status" value="1"/>
</dbReference>
<accession>A0A2J8RMR9</accession>
<dbReference type="AlphaFoldDB" id="H2PTZ7"/>
<comment type="similarity">
    <text evidence="1">Belongs to the calycin superfamily. Lipocalin family.</text>
</comment>
<dbReference type="GO" id="GO:0036094">
    <property type="term" value="F:small molecule binding"/>
    <property type="evidence" value="ECO:0007669"/>
    <property type="project" value="InterPro"/>
</dbReference>
<organism evidence="4 5">
    <name type="scientific">Pongo abelii</name>
    <name type="common">Sumatran orangutan</name>
    <name type="synonym">Pongo pygmaeus abelii</name>
    <dbReference type="NCBI Taxonomy" id="9601"/>
    <lineage>
        <taxon>Eukaryota</taxon>
        <taxon>Metazoa</taxon>
        <taxon>Chordata</taxon>
        <taxon>Craniata</taxon>
        <taxon>Vertebrata</taxon>
        <taxon>Euteleostomi</taxon>
        <taxon>Mammalia</taxon>
        <taxon>Eutheria</taxon>
        <taxon>Euarchontoglires</taxon>
        <taxon>Primates</taxon>
        <taxon>Haplorrhini</taxon>
        <taxon>Catarrhini</taxon>
        <taxon>Hominidae</taxon>
        <taxon>Pongo</taxon>
    </lineage>
</organism>
<dbReference type="PANTHER" id="PTHR11430:SF79">
    <property type="entry name" value="EPIDIDYMAL-SPECIFIC LIPOCALIN-10"/>
    <property type="match status" value="1"/>
</dbReference>
<dbReference type="CDD" id="cd19425">
    <property type="entry name" value="lipocalin_10-like"/>
    <property type="match status" value="1"/>
</dbReference>
<feature type="signal peptide" evidence="2">
    <location>
        <begin position="1"/>
        <end position="19"/>
    </location>
</feature>
<reference evidence="4" key="3">
    <citation type="submission" date="2025-05" db="UniProtKB">
        <authorList>
            <consortium name="Ensembl"/>
        </authorList>
    </citation>
    <scope>IDENTIFICATION</scope>
</reference>
<keyword evidence="5" id="KW-1185">Reference proteome</keyword>
<proteinExistence type="inferred from homology"/>
<dbReference type="PROSITE" id="PS00213">
    <property type="entry name" value="LIPOCALIN"/>
    <property type="match status" value="1"/>
</dbReference>
<accession>H2PTZ7</accession>
<evidence type="ECO:0000313" key="4">
    <source>
        <dbReference type="Ensembl" id="ENSPPYP00000022181.2"/>
    </source>
</evidence>
<dbReference type="Ensembl" id="ENSPPYT00000023094.2">
    <property type="protein sequence ID" value="ENSPPYP00000022181.2"/>
    <property type="gene ID" value="ENSPPYG00000019782.2"/>
</dbReference>
<evidence type="ECO:0000256" key="2">
    <source>
        <dbReference type="SAM" id="SignalP"/>
    </source>
</evidence>
<evidence type="ECO:0000313" key="3">
    <source>
        <dbReference type="EMBL" id="PNJ09823.1"/>
    </source>
</evidence>
<dbReference type="PANTHER" id="PTHR11430">
    <property type="entry name" value="LIPOCALIN"/>
    <property type="match status" value="1"/>
</dbReference>
<dbReference type="eggNOG" id="ENOG502TF09">
    <property type="taxonomic scope" value="Eukaryota"/>
</dbReference>
<dbReference type="SUPFAM" id="SSF50814">
    <property type="entry name" value="Lipocalins"/>
    <property type="match status" value="1"/>
</dbReference>
<feature type="chain" id="PRO_5044734128" evidence="2">
    <location>
        <begin position="20"/>
        <end position="185"/>
    </location>
</feature>
<dbReference type="InterPro" id="IPR022272">
    <property type="entry name" value="Lipocalin_CS"/>
</dbReference>
<dbReference type="GeneTree" id="ENSGT01050000244868"/>
<dbReference type="EMBL" id="NDHI03003669">
    <property type="protein sequence ID" value="PNJ09823.1"/>
    <property type="molecule type" value="Genomic_DNA"/>
</dbReference>